<comment type="caution">
    <text evidence="2">The sequence shown here is derived from an EMBL/GenBank/DDBJ whole genome shotgun (WGS) entry which is preliminary data.</text>
</comment>
<evidence type="ECO:0000313" key="3">
    <source>
        <dbReference type="Proteomes" id="UP000774130"/>
    </source>
</evidence>
<accession>A0ABS6TFB3</accession>
<dbReference type="RefSeq" id="WP_218326846.1">
    <property type="nucleotide sequence ID" value="NZ_JAHUZB010000005.1"/>
</dbReference>
<organism evidence="2 3">
    <name type="scientific">Enterococcus alishanensis</name>
    <dbReference type="NCBI Taxonomy" id="1303817"/>
    <lineage>
        <taxon>Bacteria</taxon>
        <taxon>Bacillati</taxon>
        <taxon>Bacillota</taxon>
        <taxon>Bacilli</taxon>
        <taxon>Lactobacillales</taxon>
        <taxon>Enterococcaceae</taxon>
        <taxon>Enterococcus</taxon>
    </lineage>
</organism>
<gene>
    <name evidence="2" type="ORF">KUA55_13185</name>
</gene>
<reference evidence="2 3" key="1">
    <citation type="submission" date="2021-06" db="EMBL/GenBank/DDBJ databases">
        <title>Enterococcus alishanensis sp. nov., a novel lactic acid bacterium isolated from fresh coffee beans.</title>
        <authorList>
            <person name="Chen Y.-S."/>
        </authorList>
    </citation>
    <scope>NUCLEOTIDE SEQUENCE [LARGE SCALE GENOMIC DNA]</scope>
    <source>
        <strain evidence="2 3">ALS3</strain>
    </source>
</reference>
<evidence type="ECO:0000259" key="1">
    <source>
        <dbReference type="Pfam" id="PF05043"/>
    </source>
</evidence>
<name>A0ABS6TFB3_9ENTE</name>
<proteinExistence type="predicted"/>
<dbReference type="InterPro" id="IPR007737">
    <property type="entry name" value="Mga_HTH"/>
</dbReference>
<feature type="domain" description="Mga helix-turn-helix" evidence="1">
    <location>
        <begin position="80"/>
        <end position="157"/>
    </location>
</feature>
<keyword evidence="3" id="KW-1185">Reference proteome</keyword>
<dbReference type="EMBL" id="JAHUZB010000005">
    <property type="protein sequence ID" value="MBV7391637.1"/>
    <property type="molecule type" value="Genomic_DNA"/>
</dbReference>
<protein>
    <submittedName>
        <fullName evidence="2">Helix-turn-helix domain-containing protein</fullName>
    </submittedName>
</protein>
<sequence>MEQILLSADAKKKLTIIHALQKMDSNVYTINQVKALTNYSFTTVQNILVSISKDFIKLFNETFFSDNSLIHWDKQKYDHNRYLKYLIKNSLPYKFTLYTLLHPNADLADFSDYLFLSLSTVRRALRPYFDYLSQFPIKISISNLKITGDEFVIRIFFGSVLWLGSSGQDLIDAVSVGDREKELFSHLSLDTPPFFNYDYTFMGIFIAKLRMEQKQFITNYPFKHLIQPDEVVYLEEYFAESFDLSKAEWDISSLVYVLYYLPYTFSTKDPRLKIKMAQFENKQATLPLTSLVIEFLDEFLADDAISLNDDELMMIKANLLSALMNFSVIKSNFLLFPQYMEEEMEGKINPKSRLYQEIYAFFIKITRRKRFMYLKNSIHEITTYFSMLLLPLWKEKLDDKNLIVGIVGLEQFVPIYDLQNFFSFLTFIETRMIPVYQEGQSIDPSIDFYVAETKAAIPPGEKRFFLIRNEGLSREESVLLFSKLQEQYIEKVESM</sequence>
<dbReference type="Pfam" id="PF05043">
    <property type="entry name" value="Mga"/>
    <property type="match status" value="1"/>
</dbReference>
<dbReference type="Proteomes" id="UP000774130">
    <property type="component" value="Unassembled WGS sequence"/>
</dbReference>
<evidence type="ECO:0000313" key="2">
    <source>
        <dbReference type="EMBL" id="MBV7391637.1"/>
    </source>
</evidence>